<dbReference type="PROSITE" id="PS00518">
    <property type="entry name" value="ZF_RING_1"/>
    <property type="match status" value="1"/>
</dbReference>
<dbReference type="InterPro" id="IPR018957">
    <property type="entry name" value="Znf_C3HC4_RING-type"/>
</dbReference>
<dbReference type="SUPFAM" id="SSF57850">
    <property type="entry name" value="RING/U-box"/>
    <property type="match status" value="1"/>
</dbReference>
<dbReference type="GO" id="GO:0031519">
    <property type="term" value="C:PcG protein complex"/>
    <property type="evidence" value="ECO:0007669"/>
    <property type="project" value="TreeGrafter"/>
</dbReference>
<evidence type="ECO:0000256" key="8">
    <source>
        <dbReference type="PROSITE-ProRule" id="PRU00175"/>
    </source>
</evidence>
<keyword evidence="5" id="KW-0479">Metal-binding</keyword>
<gene>
    <name evidence="10" type="ORF">ASEP1449_LOCUS18994</name>
</gene>
<dbReference type="CDD" id="cd16531">
    <property type="entry name" value="RING-HC_RING1-like"/>
    <property type="match status" value="1"/>
</dbReference>
<dbReference type="InterPro" id="IPR017907">
    <property type="entry name" value="Znf_RING_CS"/>
</dbReference>
<dbReference type="EMBL" id="HBHQ01028021">
    <property type="protein sequence ID" value="CAD9827160.1"/>
    <property type="molecule type" value="Transcribed_RNA"/>
</dbReference>
<dbReference type="InterPro" id="IPR013083">
    <property type="entry name" value="Znf_RING/FYVE/PHD"/>
</dbReference>
<comment type="catalytic activity">
    <reaction evidence="1">
        <text>S-ubiquitinyl-[E2 ubiquitin-conjugating enzyme]-L-cysteine + [acceptor protein]-L-lysine = [E2 ubiquitin-conjugating enzyme]-L-cysteine + N(6)-ubiquitinyl-[acceptor protein]-L-lysine.</text>
        <dbReference type="EC" id="2.3.2.27"/>
    </reaction>
</comment>
<dbReference type="InterPro" id="IPR001841">
    <property type="entry name" value="Znf_RING"/>
</dbReference>
<evidence type="ECO:0000256" key="1">
    <source>
        <dbReference type="ARBA" id="ARBA00000900"/>
    </source>
</evidence>
<dbReference type="AlphaFoldDB" id="A0A7S2UQJ8"/>
<reference evidence="10" key="1">
    <citation type="submission" date="2021-01" db="EMBL/GenBank/DDBJ databases">
        <authorList>
            <person name="Corre E."/>
            <person name="Pelletier E."/>
            <person name="Niang G."/>
            <person name="Scheremetjew M."/>
            <person name="Finn R."/>
            <person name="Kale V."/>
            <person name="Holt S."/>
            <person name="Cochrane G."/>
            <person name="Meng A."/>
            <person name="Brown T."/>
            <person name="Cohen L."/>
        </authorList>
    </citation>
    <scope>NUCLEOTIDE SEQUENCE</scope>
    <source>
        <strain evidence="10">CCMP2084</strain>
    </source>
</reference>
<feature type="domain" description="RING-type" evidence="9">
    <location>
        <begin position="52"/>
        <end position="92"/>
    </location>
</feature>
<evidence type="ECO:0000256" key="7">
    <source>
        <dbReference type="ARBA" id="ARBA00022833"/>
    </source>
</evidence>
<evidence type="ECO:0000256" key="6">
    <source>
        <dbReference type="ARBA" id="ARBA00022771"/>
    </source>
</evidence>
<dbReference type="InterPro" id="IPR043540">
    <property type="entry name" value="RING1/RING2"/>
</dbReference>
<evidence type="ECO:0000256" key="4">
    <source>
        <dbReference type="ARBA" id="ARBA00022679"/>
    </source>
</evidence>
<evidence type="ECO:0000313" key="10">
    <source>
        <dbReference type="EMBL" id="CAD9827160.1"/>
    </source>
</evidence>
<evidence type="ECO:0000256" key="2">
    <source>
        <dbReference type="ARBA" id="ARBA00004906"/>
    </source>
</evidence>
<accession>A0A7S2UQJ8</accession>
<dbReference type="EC" id="2.3.2.27" evidence="3"/>
<comment type="pathway">
    <text evidence="2">Protein modification; protein ubiquitination.</text>
</comment>
<name>A0A7S2UQJ8_9STRA</name>
<dbReference type="GO" id="GO:0008270">
    <property type="term" value="F:zinc ion binding"/>
    <property type="evidence" value="ECO:0007669"/>
    <property type="project" value="UniProtKB-KW"/>
</dbReference>
<dbReference type="PROSITE" id="PS50089">
    <property type="entry name" value="ZF_RING_2"/>
    <property type="match status" value="1"/>
</dbReference>
<proteinExistence type="predicted"/>
<evidence type="ECO:0000256" key="3">
    <source>
        <dbReference type="ARBA" id="ARBA00012483"/>
    </source>
</evidence>
<dbReference type="GO" id="GO:0003682">
    <property type="term" value="F:chromatin binding"/>
    <property type="evidence" value="ECO:0007669"/>
    <property type="project" value="TreeGrafter"/>
</dbReference>
<keyword evidence="6 8" id="KW-0863">Zinc-finger</keyword>
<dbReference type="Gene3D" id="3.30.40.10">
    <property type="entry name" value="Zinc/RING finger domain, C3HC4 (zinc finger)"/>
    <property type="match status" value="1"/>
</dbReference>
<evidence type="ECO:0000259" key="9">
    <source>
        <dbReference type="PROSITE" id="PS50089"/>
    </source>
</evidence>
<sequence>MSHLNPISKWEEQIEIQGLTLFDIHRKPRKVNRDNDAIIKIPLKVLSAEFQCPICLGYMKKTCIVMECLHRFCGECIQKCLRVGKKECPSCRVHIPSRRNLRPDHGFDNLIQNIYGDITALEKQEEQEIEKLNRDKHMNNAYAESRMRGILNQAIQRRKPKTVAGVKRKASLAASSLAAHEDGNFPNLKESTLVQYVLRRHPREALVDRLDRECLKTSKNVSVGVVKLFLSRKLSYEPISHFQITIEAGGKEILLDNSITIEEILRDLSDEGISPLVLNYGIGRSVNVKF</sequence>
<evidence type="ECO:0000256" key="5">
    <source>
        <dbReference type="ARBA" id="ARBA00022723"/>
    </source>
</evidence>
<dbReference type="PANTHER" id="PTHR46076">
    <property type="entry name" value="E3 UBIQUITIN-PROTEIN LIGASE RING1 / RING 2 FAMILY MEMBER"/>
    <property type="match status" value="1"/>
</dbReference>
<dbReference type="GO" id="GO:0000151">
    <property type="term" value="C:ubiquitin ligase complex"/>
    <property type="evidence" value="ECO:0007669"/>
    <property type="project" value="InterPro"/>
</dbReference>
<keyword evidence="4" id="KW-0808">Transferase</keyword>
<organism evidence="10">
    <name type="scientific">Attheya septentrionalis</name>
    <dbReference type="NCBI Taxonomy" id="420275"/>
    <lineage>
        <taxon>Eukaryota</taxon>
        <taxon>Sar</taxon>
        <taxon>Stramenopiles</taxon>
        <taxon>Ochrophyta</taxon>
        <taxon>Bacillariophyta</taxon>
        <taxon>Coscinodiscophyceae</taxon>
        <taxon>Chaetocerotophycidae</taxon>
        <taxon>Chaetocerotales</taxon>
        <taxon>Attheyaceae</taxon>
        <taxon>Attheya</taxon>
    </lineage>
</organism>
<dbReference type="PANTHER" id="PTHR46076:SF3">
    <property type="entry name" value="E3 UBIQUITIN-PROTEIN LIGASE RING1"/>
    <property type="match status" value="1"/>
</dbReference>
<dbReference type="GO" id="GO:0061630">
    <property type="term" value="F:ubiquitin protein ligase activity"/>
    <property type="evidence" value="ECO:0007669"/>
    <property type="project" value="UniProtKB-EC"/>
</dbReference>
<dbReference type="SMART" id="SM00184">
    <property type="entry name" value="RING"/>
    <property type="match status" value="1"/>
</dbReference>
<dbReference type="UniPathway" id="UPA00143"/>
<dbReference type="GO" id="GO:0016567">
    <property type="term" value="P:protein ubiquitination"/>
    <property type="evidence" value="ECO:0007669"/>
    <property type="project" value="UniProtKB-UniPathway"/>
</dbReference>
<protein>
    <recommendedName>
        <fullName evidence="3">RING-type E3 ubiquitin transferase</fullName>
        <ecNumber evidence="3">2.3.2.27</ecNumber>
    </recommendedName>
</protein>
<keyword evidence="7" id="KW-0862">Zinc</keyword>
<dbReference type="Pfam" id="PF00097">
    <property type="entry name" value="zf-C3HC4"/>
    <property type="match status" value="1"/>
</dbReference>